<reference evidence="2 3" key="1">
    <citation type="submission" date="2019-08" db="EMBL/GenBank/DDBJ databases">
        <title>Bradyrhizobium hipponensis sp. nov., a rhizobium isolated from a Lupinus angustifolius root nodule in Tunisia.</title>
        <authorList>
            <person name="Off K."/>
            <person name="Rejili M."/>
            <person name="Mars M."/>
            <person name="Brachmann A."/>
            <person name="Marin M."/>
        </authorList>
    </citation>
    <scope>NUCLEOTIDE SEQUENCE [LARGE SCALE GENOMIC DNA]</scope>
    <source>
        <strain evidence="3">aSej3</strain>
    </source>
</reference>
<dbReference type="Pfam" id="PF04389">
    <property type="entry name" value="Peptidase_M28"/>
    <property type="match status" value="1"/>
</dbReference>
<dbReference type="Gene3D" id="3.40.630.10">
    <property type="entry name" value="Zn peptidases"/>
    <property type="match status" value="1"/>
</dbReference>
<proteinExistence type="predicted"/>
<protein>
    <submittedName>
        <fullName evidence="2">M28 family peptidase</fullName>
    </submittedName>
</protein>
<dbReference type="InterPro" id="IPR007484">
    <property type="entry name" value="Peptidase_M28"/>
</dbReference>
<evidence type="ECO:0000259" key="1">
    <source>
        <dbReference type="Pfam" id="PF04389"/>
    </source>
</evidence>
<dbReference type="AlphaFoldDB" id="A0A5S4YM60"/>
<organism evidence="2 3">
    <name type="scientific">Bradyrhizobium hipponense</name>
    <dbReference type="NCBI Taxonomy" id="2605638"/>
    <lineage>
        <taxon>Bacteria</taxon>
        <taxon>Pseudomonadati</taxon>
        <taxon>Pseudomonadota</taxon>
        <taxon>Alphaproteobacteria</taxon>
        <taxon>Hyphomicrobiales</taxon>
        <taxon>Nitrobacteraceae</taxon>
        <taxon>Bradyrhizobium</taxon>
    </lineage>
</organism>
<dbReference type="SUPFAM" id="SSF53187">
    <property type="entry name" value="Zn-dependent exopeptidases"/>
    <property type="match status" value="1"/>
</dbReference>
<name>A0A5S4YM60_9BRAD</name>
<dbReference type="EMBL" id="VSTH01000051">
    <property type="protein sequence ID" value="TYO65450.1"/>
    <property type="molecule type" value="Genomic_DNA"/>
</dbReference>
<accession>A0A5S4YM60</accession>
<comment type="caution">
    <text evidence="2">The sequence shown here is derived from an EMBL/GenBank/DDBJ whole genome shotgun (WGS) entry which is preliminary data.</text>
</comment>
<gene>
    <name evidence="2" type="ORF">FXV83_16070</name>
</gene>
<dbReference type="Proteomes" id="UP000324797">
    <property type="component" value="Unassembled WGS sequence"/>
</dbReference>
<sequence length="322" mass="36380">MSDLETIIAMLSYRRPARSATEKAFIEKFIVPTGAKRDKHGNWCLTIGEVPTVLWSSHTDSVHRSEGYQRVDFDGKFITLTVNSKSSCLGADCAAGVWIMIEMIKAKVPGMYIFHDAEEIGCQGSRAIAENEPGRLISIEAAIAFDRKGIDSIITHQRQRCCSDAFAKSMQPMLPSRYRLDDTGFVTDTKQYMHLVQECTNLSVGYYNEHHPHEALDVGHLIELRDHMVKFDQSKLVIERDPFAPVKPKIKKPTGSGLGLRRLRRREETLRDLVYWYPEKVSAFLENKGFTFDQLHDAIHEHDDDTGDAFGSLFDDLLSGAA</sequence>
<evidence type="ECO:0000313" key="3">
    <source>
        <dbReference type="Proteomes" id="UP000324797"/>
    </source>
</evidence>
<evidence type="ECO:0000313" key="2">
    <source>
        <dbReference type="EMBL" id="TYO65450.1"/>
    </source>
</evidence>
<keyword evidence="3" id="KW-1185">Reference proteome</keyword>
<feature type="domain" description="Peptidase M28" evidence="1">
    <location>
        <begin position="52"/>
        <end position="149"/>
    </location>
</feature>
<dbReference type="RefSeq" id="WP_148740384.1">
    <property type="nucleotide sequence ID" value="NZ_VSTH01000051.1"/>
</dbReference>